<keyword evidence="2 9" id="KW-0808">Transferase</keyword>
<evidence type="ECO:0000256" key="2">
    <source>
        <dbReference type="ARBA" id="ARBA00022679"/>
    </source>
</evidence>
<organism evidence="9 10">
    <name type="scientific">Candidatus Accumulibacter phosphatis</name>
    <dbReference type="NCBI Taxonomy" id="327160"/>
    <lineage>
        <taxon>Bacteria</taxon>
        <taxon>Pseudomonadati</taxon>
        <taxon>Pseudomonadota</taxon>
        <taxon>Betaproteobacteria</taxon>
        <taxon>Candidatus Accumulibacter</taxon>
    </lineage>
</organism>
<proteinExistence type="predicted"/>
<dbReference type="EC" id="2.7.4.25" evidence="1"/>
<dbReference type="AlphaFoldDB" id="A0A080M4C9"/>
<dbReference type="EMBL" id="JDVG02000464">
    <property type="protein sequence ID" value="KFB71944.1"/>
    <property type="molecule type" value="Genomic_DNA"/>
</dbReference>
<gene>
    <name evidence="9" type="primary">cmk</name>
    <name evidence="9" type="ORF">AW09_002899</name>
</gene>
<protein>
    <recommendedName>
        <fullName evidence="1">(d)CMP kinase</fullName>
        <ecNumber evidence="1">2.7.4.25</ecNumber>
    </recommendedName>
</protein>
<dbReference type="GO" id="GO:0005524">
    <property type="term" value="F:ATP binding"/>
    <property type="evidence" value="ECO:0007669"/>
    <property type="project" value="UniProtKB-KW"/>
</dbReference>
<feature type="domain" description="Cytidylate kinase" evidence="8">
    <location>
        <begin position="1"/>
        <end position="118"/>
    </location>
</feature>
<dbReference type="InterPro" id="IPR027417">
    <property type="entry name" value="P-loop_NTPase"/>
</dbReference>
<keyword evidence="5" id="KW-0067">ATP-binding</keyword>
<dbReference type="CDD" id="cd02020">
    <property type="entry name" value="CMPK"/>
    <property type="match status" value="1"/>
</dbReference>
<evidence type="ECO:0000313" key="10">
    <source>
        <dbReference type="Proteomes" id="UP000020077"/>
    </source>
</evidence>
<dbReference type="GO" id="GO:0036430">
    <property type="term" value="F:CMP kinase activity"/>
    <property type="evidence" value="ECO:0007669"/>
    <property type="project" value="RHEA"/>
</dbReference>
<evidence type="ECO:0000256" key="5">
    <source>
        <dbReference type="ARBA" id="ARBA00022840"/>
    </source>
</evidence>
<comment type="catalytic activity">
    <reaction evidence="6">
        <text>dCMP + ATP = dCDP + ADP</text>
        <dbReference type="Rhea" id="RHEA:25094"/>
        <dbReference type="ChEBI" id="CHEBI:30616"/>
        <dbReference type="ChEBI" id="CHEBI:57566"/>
        <dbReference type="ChEBI" id="CHEBI:58593"/>
        <dbReference type="ChEBI" id="CHEBI:456216"/>
        <dbReference type="EC" id="2.7.4.25"/>
    </reaction>
</comment>
<evidence type="ECO:0000259" key="8">
    <source>
        <dbReference type="Pfam" id="PF02224"/>
    </source>
</evidence>
<accession>A0A080M4C9</accession>
<evidence type="ECO:0000256" key="4">
    <source>
        <dbReference type="ARBA" id="ARBA00022777"/>
    </source>
</evidence>
<dbReference type="Gene3D" id="3.40.50.300">
    <property type="entry name" value="P-loop containing nucleotide triphosphate hydrolases"/>
    <property type="match status" value="1"/>
</dbReference>
<name>A0A080M4C9_9PROT</name>
<dbReference type="Proteomes" id="UP000020077">
    <property type="component" value="Unassembled WGS sequence"/>
</dbReference>
<reference evidence="9 10" key="1">
    <citation type="submission" date="2014-02" db="EMBL/GenBank/DDBJ databases">
        <title>Expanding our view of genomic diversity in Candidatus Accumulibacter clades.</title>
        <authorList>
            <person name="Skennerton C.T."/>
            <person name="Barr J.J."/>
            <person name="Slater F.R."/>
            <person name="Bond P.L."/>
            <person name="Tyson G.W."/>
        </authorList>
    </citation>
    <scope>NUCLEOTIDE SEQUENCE [LARGE SCALE GENOMIC DNA]</scope>
    <source>
        <strain evidence="10">BA-91</strain>
    </source>
</reference>
<comment type="catalytic activity">
    <reaction evidence="7">
        <text>CMP + ATP = CDP + ADP</text>
        <dbReference type="Rhea" id="RHEA:11600"/>
        <dbReference type="ChEBI" id="CHEBI:30616"/>
        <dbReference type="ChEBI" id="CHEBI:58069"/>
        <dbReference type="ChEBI" id="CHEBI:60377"/>
        <dbReference type="ChEBI" id="CHEBI:456216"/>
        <dbReference type="EC" id="2.7.4.25"/>
    </reaction>
</comment>
<sequence length="125" mass="13925">MAALPAVRAALLFRQRAFRRPPGLVADGRDMASVVFRDATTKVFLTASVEMRAMRRHKQLIEKGMAASIADLLLDLRERDERDSQRSVAPMQQSTDAHLLDTTNHTIETAVAQVLDWVSRGPKKG</sequence>
<evidence type="ECO:0000256" key="7">
    <source>
        <dbReference type="ARBA" id="ARBA00048478"/>
    </source>
</evidence>
<evidence type="ECO:0000256" key="6">
    <source>
        <dbReference type="ARBA" id="ARBA00047615"/>
    </source>
</evidence>
<evidence type="ECO:0000313" key="9">
    <source>
        <dbReference type="EMBL" id="KFB71944.1"/>
    </source>
</evidence>
<comment type="caution">
    <text evidence="9">The sequence shown here is derived from an EMBL/GenBank/DDBJ whole genome shotgun (WGS) entry which is preliminary data.</text>
</comment>
<dbReference type="InterPro" id="IPR011994">
    <property type="entry name" value="Cytidylate_kinase_dom"/>
</dbReference>
<dbReference type="SUPFAM" id="SSF52540">
    <property type="entry name" value="P-loop containing nucleoside triphosphate hydrolases"/>
    <property type="match status" value="1"/>
</dbReference>
<dbReference type="Pfam" id="PF02224">
    <property type="entry name" value="Cytidylate_kin"/>
    <property type="match status" value="1"/>
</dbReference>
<evidence type="ECO:0000256" key="3">
    <source>
        <dbReference type="ARBA" id="ARBA00022741"/>
    </source>
</evidence>
<dbReference type="GO" id="GO:0036431">
    <property type="term" value="F:dCMP kinase activity"/>
    <property type="evidence" value="ECO:0007669"/>
    <property type="project" value="InterPro"/>
</dbReference>
<evidence type="ECO:0000256" key="1">
    <source>
        <dbReference type="ARBA" id="ARBA00012906"/>
    </source>
</evidence>
<keyword evidence="4 9" id="KW-0418">Kinase</keyword>
<keyword evidence="3" id="KW-0547">Nucleotide-binding</keyword>